<dbReference type="RefSeq" id="WP_369240558.1">
    <property type="nucleotide sequence ID" value="NZ_CP163435.1"/>
</dbReference>
<name>A0AB39PN67_9ACTN</name>
<sequence length="74" mass="7835">MTRRQAIVLGAVTAGTVAFEVDGSTAAVPETATASRTGPARERFFNDGWRFLRGDAQSPSLLRSATVALPVVEE</sequence>
<protein>
    <submittedName>
        <fullName evidence="1">Uncharacterized protein</fullName>
    </submittedName>
</protein>
<organism evidence="1">
    <name type="scientific">Streptomyces sp. R21</name>
    <dbReference type="NCBI Taxonomy" id="3238627"/>
    <lineage>
        <taxon>Bacteria</taxon>
        <taxon>Bacillati</taxon>
        <taxon>Actinomycetota</taxon>
        <taxon>Actinomycetes</taxon>
        <taxon>Kitasatosporales</taxon>
        <taxon>Streptomycetaceae</taxon>
        <taxon>Streptomyces</taxon>
    </lineage>
</organism>
<dbReference type="EMBL" id="CP163435">
    <property type="protein sequence ID" value="XDQ30533.1"/>
    <property type="molecule type" value="Genomic_DNA"/>
</dbReference>
<evidence type="ECO:0000313" key="1">
    <source>
        <dbReference type="EMBL" id="XDQ30533.1"/>
    </source>
</evidence>
<dbReference type="AlphaFoldDB" id="A0AB39PN67"/>
<reference evidence="1" key="1">
    <citation type="submission" date="2024-07" db="EMBL/GenBank/DDBJ databases">
        <authorList>
            <person name="Yu S.T."/>
        </authorList>
    </citation>
    <scope>NUCLEOTIDE SEQUENCE</scope>
    <source>
        <strain evidence="1">R21</strain>
    </source>
</reference>
<proteinExistence type="predicted"/>
<accession>A0AB39PN67</accession>
<gene>
    <name evidence="1" type="ORF">AB5J56_40100</name>
</gene>